<dbReference type="InterPro" id="IPR036217">
    <property type="entry name" value="MethylDNA_cys_MeTrfase_DNAb"/>
</dbReference>
<dbReference type="PANTHER" id="PTHR10815:SF13">
    <property type="entry name" value="METHYLATED-DNA--PROTEIN-CYSTEINE METHYLTRANSFERASE"/>
    <property type="match status" value="1"/>
</dbReference>
<evidence type="ECO:0000256" key="4">
    <source>
        <dbReference type="ARBA" id="ARBA00022763"/>
    </source>
</evidence>
<sequence>MNVAILGTTIEIDESAIAEPPAKIREQVREYEHGDRQTFDLRVTVPEGMTGEVMAAMDEIPYGETRTYGELAADLDTSPIVVGQACGRNPVPLVVPCHRVVGSDGELRGYSAADGVVTKRQLLELEARETETKPVQTRLSADRY</sequence>
<dbReference type="PROSITE" id="PS00374">
    <property type="entry name" value="MGMT"/>
    <property type="match status" value="1"/>
</dbReference>
<keyword evidence="2 8" id="KW-0489">Methyltransferase</keyword>
<evidence type="ECO:0000313" key="9">
    <source>
        <dbReference type="Proteomes" id="UP000198848"/>
    </source>
</evidence>
<keyword evidence="3 8" id="KW-0808">Transferase</keyword>
<dbReference type="NCBIfam" id="TIGR00589">
    <property type="entry name" value="ogt"/>
    <property type="match status" value="1"/>
</dbReference>
<evidence type="ECO:0000256" key="6">
    <source>
        <dbReference type="ARBA" id="ARBA00049348"/>
    </source>
</evidence>
<organism evidence="8 9">
    <name type="scientific">Natronobacterium texcoconense</name>
    <dbReference type="NCBI Taxonomy" id="1095778"/>
    <lineage>
        <taxon>Archaea</taxon>
        <taxon>Methanobacteriati</taxon>
        <taxon>Methanobacteriota</taxon>
        <taxon>Stenosarchaea group</taxon>
        <taxon>Halobacteria</taxon>
        <taxon>Halobacteriales</taxon>
        <taxon>Natrialbaceae</taxon>
        <taxon>Natronobacterium</taxon>
    </lineage>
</organism>
<protein>
    <submittedName>
        <fullName evidence="8">Methylated-DNA-[protein]-cysteine S-methyltransferase</fullName>
    </submittedName>
</protein>
<dbReference type="SUPFAM" id="SSF46767">
    <property type="entry name" value="Methylated DNA-protein cysteine methyltransferase, C-terminal domain"/>
    <property type="match status" value="1"/>
</dbReference>
<keyword evidence="9" id="KW-1185">Reference proteome</keyword>
<feature type="domain" description="Methylated-DNA-[protein]-cysteine S-methyltransferase DNA binding" evidence="7">
    <location>
        <begin position="52"/>
        <end position="127"/>
    </location>
</feature>
<keyword evidence="5" id="KW-0234">DNA repair</keyword>
<dbReference type="Gene3D" id="1.10.10.10">
    <property type="entry name" value="Winged helix-like DNA-binding domain superfamily/Winged helix DNA-binding domain"/>
    <property type="match status" value="1"/>
</dbReference>
<dbReference type="STRING" id="1095778.SAMN04489842_1326"/>
<evidence type="ECO:0000256" key="3">
    <source>
        <dbReference type="ARBA" id="ARBA00022679"/>
    </source>
</evidence>
<dbReference type="InterPro" id="IPR001497">
    <property type="entry name" value="MethylDNA_cys_MeTrfase_AS"/>
</dbReference>
<keyword evidence="4" id="KW-0227">DNA damage</keyword>
<gene>
    <name evidence="8" type="ORF">SAMN04489842_1326</name>
</gene>
<dbReference type="Pfam" id="PF01035">
    <property type="entry name" value="DNA_binding_1"/>
    <property type="match status" value="1"/>
</dbReference>
<accession>A0A1H1C9T2</accession>
<dbReference type="InterPro" id="IPR014048">
    <property type="entry name" value="MethylDNA_cys_MeTrfase_DNA-bd"/>
</dbReference>
<evidence type="ECO:0000256" key="1">
    <source>
        <dbReference type="ARBA" id="ARBA00001286"/>
    </source>
</evidence>
<dbReference type="EMBL" id="FNLC01000001">
    <property type="protein sequence ID" value="SDQ60951.1"/>
    <property type="molecule type" value="Genomic_DNA"/>
</dbReference>
<dbReference type="RefSeq" id="WP_090379038.1">
    <property type="nucleotide sequence ID" value="NZ_FNLC01000001.1"/>
</dbReference>
<dbReference type="GO" id="GO:0006281">
    <property type="term" value="P:DNA repair"/>
    <property type="evidence" value="ECO:0007669"/>
    <property type="project" value="UniProtKB-KW"/>
</dbReference>
<evidence type="ECO:0000259" key="7">
    <source>
        <dbReference type="Pfam" id="PF01035"/>
    </source>
</evidence>
<evidence type="ECO:0000256" key="2">
    <source>
        <dbReference type="ARBA" id="ARBA00022603"/>
    </source>
</evidence>
<dbReference type="InterPro" id="IPR036388">
    <property type="entry name" value="WH-like_DNA-bd_sf"/>
</dbReference>
<name>A0A1H1C9T2_NATTX</name>
<dbReference type="AlphaFoldDB" id="A0A1H1C9T2"/>
<comment type="catalytic activity">
    <reaction evidence="6">
        <text>a 6-O-methyl-2'-deoxyguanosine in DNA + L-cysteinyl-[protein] = S-methyl-L-cysteinyl-[protein] + a 2'-deoxyguanosine in DNA</text>
        <dbReference type="Rhea" id="RHEA:24000"/>
        <dbReference type="Rhea" id="RHEA-COMP:10131"/>
        <dbReference type="Rhea" id="RHEA-COMP:10132"/>
        <dbReference type="Rhea" id="RHEA-COMP:11367"/>
        <dbReference type="Rhea" id="RHEA-COMP:11368"/>
        <dbReference type="ChEBI" id="CHEBI:29950"/>
        <dbReference type="ChEBI" id="CHEBI:82612"/>
        <dbReference type="ChEBI" id="CHEBI:85445"/>
        <dbReference type="ChEBI" id="CHEBI:85448"/>
        <dbReference type="EC" id="2.1.1.63"/>
    </reaction>
</comment>
<evidence type="ECO:0000256" key="5">
    <source>
        <dbReference type="ARBA" id="ARBA00023204"/>
    </source>
</evidence>
<comment type="catalytic activity">
    <reaction evidence="1">
        <text>a 4-O-methyl-thymidine in DNA + L-cysteinyl-[protein] = a thymidine in DNA + S-methyl-L-cysteinyl-[protein]</text>
        <dbReference type="Rhea" id="RHEA:53428"/>
        <dbReference type="Rhea" id="RHEA-COMP:10131"/>
        <dbReference type="Rhea" id="RHEA-COMP:10132"/>
        <dbReference type="Rhea" id="RHEA-COMP:13555"/>
        <dbReference type="Rhea" id="RHEA-COMP:13556"/>
        <dbReference type="ChEBI" id="CHEBI:29950"/>
        <dbReference type="ChEBI" id="CHEBI:82612"/>
        <dbReference type="ChEBI" id="CHEBI:137386"/>
        <dbReference type="ChEBI" id="CHEBI:137387"/>
        <dbReference type="EC" id="2.1.1.63"/>
    </reaction>
</comment>
<dbReference type="Proteomes" id="UP000198848">
    <property type="component" value="Unassembled WGS sequence"/>
</dbReference>
<dbReference type="CDD" id="cd06445">
    <property type="entry name" value="ATase"/>
    <property type="match status" value="1"/>
</dbReference>
<evidence type="ECO:0000313" key="8">
    <source>
        <dbReference type="EMBL" id="SDQ60951.1"/>
    </source>
</evidence>
<reference evidence="9" key="1">
    <citation type="submission" date="2016-10" db="EMBL/GenBank/DDBJ databases">
        <authorList>
            <person name="Varghese N."/>
            <person name="Submissions S."/>
        </authorList>
    </citation>
    <scope>NUCLEOTIDE SEQUENCE [LARGE SCALE GENOMIC DNA]</scope>
    <source>
        <strain evidence="9">DSM 24767</strain>
    </source>
</reference>
<dbReference type="GO" id="GO:0032259">
    <property type="term" value="P:methylation"/>
    <property type="evidence" value="ECO:0007669"/>
    <property type="project" value="UniProtKB-KW"/>
</dbReference>
<proteinExistence type="predicted"/>
<dbReference type="PANTHER" id="PTHR10815">
    <property type="entry name" value="METHYLATED-DNA--PROTEIN-CYSTEINE METHYLTRANSFERASE"/>
    <property type="match status" value="1"/>
</dbReference>
<dbReference type="OrthoDB" id="372118at2157"/>
<dbReference type="GO" id="GO:0003908">
    <property type="term" value="F:methylated-DNA-[protein]-cysteine S-methyltransferase activity"/>
    <property type="evidence" value="ECO:0007669"/>
    <property type="project" value="UniProtKB-EC"/>
</dbReference>